<organism evidence="4 5">
    <name type="scientific">Thermoproteota archaeon</name>
    <dbReference type="NCBI Taxonomy" id="2056631"/>
    <lineage>
        <taxon>Archaea</taxon>
        <taxon>Thermoproteota</taxon>
    </lineage>
</organism>
<dbReference type="InterPro" id="IPR004088">
    <property type="entry name" value="KH_dom_type_1"/>
</dbReference>
<dbReference type="FunFam" id="3.30.1370.10:FF:000076">
    <property type="entry name" value="KH domain protein"/>
    <property type="match status" value="1"/>
</dbReference>
<name>A0A497EVY6_9CREN</name>
<dbReference type="SMART" id="SM00322">
    <property type="entry name" value="KH"/>
    <property type="match status" value="2"/>
</dbReference>
<dbReference type="InterPro" id="IPR019964">
    <property type="entry name" value="KH_domain_protein_archaea"/>
</dbReference>
<keyword evidence="1 2" id="KW-0694">RNA-binding</keyword>
<evidence type="ECO:0000259" key="3">
    <source>
        <dbReference type="SMART" id="SM00322"/>
    </source>
</evidence>
<dbReference type="Proteomes" id="UP000281962">
    <property type="component" value="Unassembled WGS sequence"/>
</dbReference>
<feature type="domain" description="K Homology" evidence="3">
    <location>
        <begin position="91"/>
        <end position="164"/>
    </location>
</feature>
<evidence type="ECO:0000256" key="2">
    <source>
        <dbReference type="PROSITE-ProRule" id="PRU00117"/>
    </source>
</evidence>
<dbReference type="Gene3D" id="3.30.1370.10">
    <property type="entry name" value="K Homology domain, type 1"/>
    <property type="match status" value="2"/>
</dbReference>
<comment type="caution">
    <text evidence="4">The sequence shown here is derived from an EMBL/GenBank/DDBJ whole genome shotgun (WGS) entry which is preliminary data.</text>
</comment>
<dbReference type="PROSITE" id="PS50084">
    <property type="entry name" value="KH_TYPE_1"/>
    <property type="match status" value="1"/>
</dbReference>
<dbReference type="PANTHER" id="PTHR12826">
    <property type="entry name" value="RIBONUCLEASE Y"/>
    <property type="match status" value="1"/>
</dbReference>
<feature type="domain" description="K Homology" evidence="3">
    <location>
        <begin position="7"/>
        <end position="77"/>
    </location>
</feature>
<evidence type="ECO:0000256" key="1">
    <source>
        <dbReference type="ARBA" id="ARBA00022884"/>
    </source>
</evidence>
<evidence type="ECO:0000313" key="4">
    <source>
        <dbReference type="EMBL" id="RLE51141.1"/>
    </source>
</evidence>
<dbReference type="InterPro" id="IPR055211">
    <property type="entry name" value="KH_PNO1_2nd"/>
</dbReference>
<sequence length="197" mass="22833">MGKERPPIIRDYVNVPPDRIGVIIGNKGEVKREIERRTGVIINVDTASSSVALELDPSKTTYENLFKAKNVILAIAHGFSPERAFRLLSEEQILDIIDLTQYIGSSKNDLIRIKGRIIGEKGKTRRIIEEFTDTYISVYKHFVAIIGGYEHVMIARRAIQMLANGAQHRTVYNYLQRERRRLKRREFKLWRSFNFEA</sequence>
<dbReference type="Pfam" id="PF22891">
    <property type="entry name" value="KH_PNO1_2nd"/>
    <property type="match status" value="1"/>
</dbReference>
<dbReference type="NCBIfam" id="TIGR03665">
    <property type="entry name" value="arCOG04150"/>
    <property type="match status" value="1"/>
</dbReference>
<dbReference type="InterPro" id="IPR004087">
    <property type="entry name" value="KH_dom"/>
</dbReference>
<dbReference type="GO" id="GO:0003723">
    <property type="term" value="F:RNA binding"/>
    <property type="evidence" value="ECO:0007669"/>
    <property type="project" value="UniProtKB-UniRule"/>
</dbReference>
<proteinExistence type="predicted"/>
<dbReference type="PANTHER" id="PTHR12826:SF13">
    <property type="entry name" value="RNA-BINDING PROTEIN PNO1"/>
    <property type="match status" value="1"/>
</dbReference>
<reference evidence="4 5" key="1">
    <citation type="submission" date="2018-06" db="EMBL/GenBank/DDBJ databases">
        <title>Extensive metabolic versatility and redundancy in microbially diverse, dynamic hydrothermal sediments.</title>
        <authorList>
            <person name="Dombrowski N."/>
            <person name="Teske A."/>
            <person name="Baker B.J."/>
        </authorList>
    </citation>
    <scope>NUCLEOTIDE SEQUENCE [LARGE SCALE GENOMIC DNA]</scope>
    <source>
        <strain evidence="4">B30_G17</strain>
    </source>
</reference>
<dbReference type="SUPFAM" id="SSF54791">
    <property type="entry name" value="Eukaryotic type KH-domain (KH-domain type I)"/>
    <property type="match status" value="2"/>
</dbReference>
<protein>
    <submittedName>
        <fullName evidence="4">RNA-processing protein</fullName>
    </submittedName>
</protein>
<dbReference type="Pfam" id="PF00013">
    <property type="entry name" value="KH_1"/>
    <property type="match status" value="1"/>
</dbReference>
<dbReference type="NCBIfam" id="NF010328">
    <property type="entry name" value="PRK13763.1-3"/>
    <property type="match status" value="1"/>
</dbReference>
<accession>A0A497EVY6</accession>
<gene>
    <name evidence="4" type="ORF">DRJ21_00765</name>
</gene>
<dbReference type="EMBL" id="QMQY01000019">
    <property type="protein sequence ID" value="RLE51141.1"/>
    <property type="molecule type" value="Genomic_DNA"/>
</dbReference>
<dbReference type="AlphaFoldDB" id="A0A497EVY6"/>
<dbReference type="CDD" id="cd22390">
    <property type="entry name" value="KH-I_Dim2p_like_rpt2"/>
    <property type="match status" value="1"/>
</dbReference>
<evidence type="ECO:0000313" key="5">
    <source>
        <dbReference type="Proteomes" id="UP000281962"/>
    </source>
</evidence>
<dbReference type="InterPro" id="IPR036612">
    <property type="entry name" value="KH_dom_type_1_sf"/>
</dbReference>